<dbReference type="GO" id="GO:0043682">
    <property type="term" value="F:P-type divalent copper transporter activity"/>
    <property type="evidence" value="ECO:0007669"/>
    <property type="project" value="TreeGrafter"/>
</dbReference>
<comment type="caution">
    <text evidence="11">The sequence shown here is derived from an EMBL/GenBank/DDBJ whole genome shotgun (WGS) entry which is preliminary data.</text>
</comment>
<dbReference type="GO" id="GO:0005524">
    <property type="term" value="F:ATP binding"/>
    <property type="evidence" value="ECO:0007669"/>
    <property type="project" value="UniProtKB-KW"/>
</dbReference>
<evidence type="ECO:0000256" key="6">
    <source>
        <dbReference type="ARBA" id="ARBA00022967"/>
    </source>
</evidence>
<evidence type="ECO:0000313" key="11">
    <source>
        <dbReference type="EMBL" id="GAG73853.1"/>
    </source>
</evidence>
<dbReference type="PANTHER" id="PTHR43520">
    <property type="entry name" value="ATP7, ISOFORM B"/>
    <property type="match status" value="1"/>
</dbReference>
<feature type="transmembrane region" description="Helical" evidence="9">
    <location>
        <begin position="172"/>
        <end position="192"/>
    </location>
</feature>
<dbReference type="EMBL" id="BART01001899">
    <property type="protein sequence ID" value="GAG73853.1"/>
    <property type="molecule type" value="Genomic_DNA"/>
</dbReference>
<feature type="transmembrane region" description="Helical" evidence="9">
    <location>
        <begin position="150"/>
        <end position="166"/>
    </location>
</feature>
<dbReference type="PRINTS" id="PR00941">
    <property type="entry name" value="CDATPASE"/>
</dbReference>
<proteinExistence type="predicted"/>
<feature type="transmembrane region" description="Helical" evidence="9">
    <location>
        <begin position="113"/>
        <end position="130"/>
    </location>
</feature>
<evidence type="ECO:0000256" key="8">
    <source>
        <dbReference type="ARBA" id="ARBA00023136"/>
    </source>
</evidence>
<dbReference type="AlphaFoldDB" id="X1ANE3"/>
<evidence type="ECO:0000256" key="2">
    <source>
        <dbReference type="ARBA" id="ARBA00022692"/>
    </source>
</evidence>
<keyword evidence="4" id="KW-0547">Nucleotide-binding</keyword>
<keyword evidence="3" id="KW-0479">Metal-binding</keyword>
<dbReference type="FunFam" id="3.30.70.100:FF:000005">
    <property type="entry name" value="Copper-exporting P-type ATPase A"/>
    <property type="match status" value="1"/>
</dbReference>
<dbReference type="PROSITE" id="PS50846">
    <property type="entry name" value="HMA_2"/>
    <property type="match status" value="1"/>
</dbReference>
<evidence type="ECO:0000256" key="4">
    <source>
        <dbReference type="ARBA" id="ARBA00022741"/>
    </source>
</evidence>
<feature type="transmembrane region" description="Helical" evidence="9">
    <location>
        <begin position="88"/>
        <end position="107"/>
    </location>
</feature>
<dbReference type="GO" id="GO:0016887">
    <property type="term" value="F:ATP hydrolysis activity"/>
    <property type="evidence" value="ECO:0007669"/>
    <property type="project" value="InterPro"/>
</dbReference>
<dbReference type="GO" id="GO:0012505">
    <property type="term" value="C:endomembrane system"/>
    <property type="evidence" value="ECO:0007669"/>
    <property type="project" value="UniProtKB-SubCell"/>
</dbReference>
<dbReference type="PANTHER" id="PTHR43520:SF8">
    <property type="entry name" value="P-TYPE CU(+) TRANSPORTER"/>
    <property type="match status" value="1"/>
</dbReference>
<feature type="non-terminal residue" evidence="11">
    <location>
        <position position="351"/>
    </location>
</feature>
<dbReference type="SUPFAM" id="SSF55008">
    <property type="entry name" value="HMA, heavy metal-associated domain"/>
    <property type="match status" value="1"/>
</dbReference>
<dbReference type="InterPro" id="IPR001757">
    <property type="entry name" value="P_typ_ATPase"/>
</dbReference>
<name>X1ANE3_9ZZZZ</name>
<reference evidence="11" key="1">
    <citation type="journal article" date="2014" name="Front. Microbiol.">
        <title>High frequency of phylogenetically diverse reductive dehalogenase-homologous genes in deep subseafloor sedimentary metagenomes.</title>
        <authorList>
            <person name="Kawai M."/>
            <person name="Futagami T."/>
            <person name="Toyoda A."/>
            <person name="Takaki Y."/>
            <person name="Nishi S."/>
            <person name="Hori S."/>
            <person name="Arai W."/>
            <person name="Tsubouchi T."/>
            <person name="Morono Y."/>
            <person name="Uchiyama I."/>
            <person name="Ito T."/>
            <person name="Fujiyama A."/>
            <person name="Inagaki F."/>
            <person name="Takami H."/>
        </authorList>
    </citation>
    <scope>NUCLEOTIDE SEQUENCE</scope>
    <source>
        <strain evidence="11">Expedition CK06-06</strain>
    </source>
</reference>
<dbReference type="Gene3D" id="3.30.70.100">
    <property type="match status" value="1"/>
</dbReference>
<organism evidence="11">
    <name type="scientific">marine sediment metagenome</name>
    <dbReference type="NCBI Taxonomy" id="412755"/>
    <lineage>
        <taxon>unclassified sequences</taxon>
        <taxon>metagenomes</taxon>
        <taxon>ecological metagenomes</taxon>
    </lineage>
</organism>
<dbReference type="GO" id="GO:0016020">
    <property type="term" value="C:membrane"/>
    <property type="evidence" value="ECO:0007669"/>
    <property type="project" value="InterPro"/>
</dbReference>
<evidence type="ECO:0000256" key="5">
    <source>
        <dbReference type="ARBA" id="ARBA00022840"/>
    </source>
</evidence>
<keyword evidence="6" id="KW-1278">Translocase</keyword>
<sequence length="351" mass="38625">MSENKKSLSVTGMTCITCANTVENSLKKIEGVKFASVNLATESVFLISEKDISLEKLKKAVEEVGYGISTEPAEDLEKKRYNLARKNLIFSWIITFPLSVLMIFNMIGYTVPYFVLIELIFGGIVIFYSGRETIKGAWIALTHFHTNMDTLIFIGSLACWITALLSSLGLSIISFGTIGTMIVTIHLTGRFIESHLRDKAAKEIKALIKLQAKEARVIFSDGESTIPIEAVKVGFLVLVKPGERIPVDGKVEEGVSSVDESMITGESLPVSKNKGSKVTGGSLNLTGTFKVRVNKIGEESFLSQMIDLIKEAQGTKIPIQAIADRITLWFVPTIITLALVSGIIWYFQFNE</sequence>
<dbReference type="NCBIfam" id="TIGR01494">
    <property type="entry name" value="ATPase_P-type"/>
    <property type="match status" value="1"/>
</dbReference>
<feature type="transmembrane region" description="Helical" evidence="9">
    <location>
        <begin position="326"/>
        <end position="347"/>
    </location>
</feature>
<comment type="subcellular location">
    <subcellularLocation>
        <location evidence="1">Endomembrane system</location>
        <topology evidence="1">Multi-pass membrane protein</topology>
    </subcellularLocation>
</comment>
<dbReference type="InterPro" id="IPR008250">
    <property type="entry name" value="ATPase_P-typ_transduc_dom_A_sf"/>
</dbReference>
<keyword evidence="5" id="KW-0067">ATP-binding</keyword>
<dbReference type="Gene3D" id="2.70.150.10">
    <property type="entry name" value="Calcium-transporting ATPase, cytoplasmic transduction domain A"/>
    <property type="match status" value="1"/>
</dbReference>
<dbReference type="InterPro" id="IPR027256">
    <property type="entry name" value="P-typ_ATPase_IB"/>
</dbReference>
<evidence type="ECO:0000256" key="3">
    <source>
        <dbReference type="ARBA" id="ARBA00022723"/>
    </source>
</evidence>
<evidence type="ECO:0000256" key="7">
    <source>
        <dbReference type="ARBA" id="ARBA00022989"/>
    </source>
</evidence>
<dbReference type="Pfam" id="PF00122">
    <property type="entry name" value="E1-E2_ATPase"/>
    <property type="match status" value="1"/>
</dbReference>
<keyword evidence="7 9" id="KW-1133">Transmembrane helix</keyword>
<keyword evidence="8 9" id="KW-0472">Membrane</keyword>
<dbReference type="FunFam" id="2.70.150.10:FF:000002">
    <property type="entry name" value="Copper-transporting ATPase 1, putative"/>
    <property type="match status" value="1"/>
</dbReference>
<evidence type="ECO:0000259" key="10">
    <source>
        <dbReference type="PROSITE" id="PS50846"/>
    </source>
</evidence>
<dbReference type="InterPro" id="IPR059000">
    <property type="entry name" value="ATPase_P-type_domA"/>
</dbReference>
<accession>X1ANE3</accession>
<evidence type="ECO:0000256" key="9">
    <source>
        <dbReference type="SAM" id="Phobius"/>
    </source>
</evidence>
<keyword evidence="2 9" id="KW-0812">Transmembrane</keyword>
<dbReference type="CDD" id="cd00371">
    <property type="entry name" value="HMA"/>
    <property type="match status" value="1"/>
</dbReference>
<dbReference type="InterPro" id="IPR036163">
    <property type="entry name" value="HMA_dom_sf"/>
</dbReference>
<dbReference type="PROSITE" id="PS01047">
    <property type="entry name" value="HMA_1"/>
    <property type="match status" value="1"/>
</dbReference>
<evidence type="ECO:0000256" key="1">
    <source>
        <dbReference type="ARBA" id="ARBA00004127"/>
    </source>
</evidence>
<gene>
    <name evidence="11" type="ORF">S01H4_06247</name>
</gene>
<dbReference type="SUPFAM" id="SSF81653">
    <property type="entry name" value="Calcium ATPase, transduction domain A"/>
    <property type="match status" value="1"/>
</dbReference>
<feature type="domain" description="HMA" evidence="10">
    <location>
        <begin position="4"/>
        <end position="69"/>
    </location>
</feature>
<dbReference type="Pfam" id="PF00403">
    <property type="entry name" value="HMA"/>
    <property type="match status" value="1"/>
</dbReference>
<protein>
    <recommendedName>
        <fullName evidence="10">HMA domain-containing protein</fullName>
    </recommendedName>
</protein>
<dbReference type="GO" id="GO:0005507">
    <property type="term" value="F:copper ion binding"/>
    <property type="evidence" value="ECO:0007669"/>
    <property type="project" value="TreeGrafter"/>
</dbReference>
<dbReference type="GO" id="GO:0055070">
    <property type="term" value="P:copper ion homeostasis"/>
    <property type="evidence" value="ECO:0007669"/>
    <property type="project" value="TreeGrafter"/>
</dbReference>
<dbReference type="InterPro" id="IPR006121">
    <property type="entry name" value="HMA_dom"/>
</dbReference>
<dbReference type="InterPro" id="IPR017969">
    <property type="entry name" value="Heavy-metal-associated_CS"/>
</dbReference>